<dbReference type="Proteomes" id="UP000494125">
    <property type="component" value="Unassembled WGS sequence"/>
</dbReference>
<dbReference type="AlphaFoldDB" id="A0A6P2LTT1"/>
<protein>
    <submittedName>
        <fullName evidence="1">Portal protein</fullName>
    </submittedName>
</protein>
<dbReference type="InterPro" id="IPR006429">
    <property type="entry name" value="Phage_lambda_portal"/>
</dbReference>
<organism evidence="1 2">
    <name type="scientific">Burkholderia diffusa</name>
    <dbReference type="NCBI Taxonomy" id="488732"/>
    <lineage>
        <taxon>Bacteria</taxon>
        <taxon>Pseudomonadati</taxon>
        <taxon>Pseudomonadota</taxon>
        <taxon>Betaproteobacteria</taxon>
        <taxon>Burkholderiales</taxon>
        <taxon>Burkholderiaceae</taxon>
        <taxon>Burkholderia</taxon>
        <taxon>Burkholderia cepacia complex</taxon>
    </lineage>
</organism>
<dbReference type="EMBL" id="CABVPN010000016">
    <property type="protein sequence ID" value="VWB75529.1"/>
    <property type="molecule type" value="Genomic_DNA"/>
</dbReference>
<dbReference type="GO" id="GO:0005198">
    <property type="term" value="F:structural molecule activity"/>
    <property type="evidence" value="ECO:0007669"/>
    <property type="project" value="InterPro"/>
</dbReference>
<keyword evidence="2" id="KW-1185">Reference proteome</keyword>
<reference evidence="1 2" key="1">
    <citation type="submission" date="2019-09" db="EMBL/GenBank/DDBJ databases">
        <authorList>
            <person name="Depoorter E."/>
        </authorList>
    </citation>
    <scope>NUCLEOTIDE SEQUENCE [LARGE SCALE GENOMIC DNA]</scope>
    <source>
        <strain evidence="1">LMG 24065</strain>
    </source>
</reference>
<evidence type="ECO:0000313" key="2">
    <source>
        <dbReference type="Proteomes" id="UP000494125"/>
    </source>
</evidence>
<accession>A0A6P2LTT1</accession>
<dbReference type="NCBIfam" id="TIGR01539">
    <property type="entry name" value="portal_lambda"/>
    <property type="match status" value="1"/>
</dbReference>
<dbReference type="Pfam" id="PF05136">
    <property type="entry name" value="Phage_portal_2"/>
    <property type="match status" value="1"/>
</dbReference>
<dbReference type="GO" id="GO:0019068">
    <property type="term" value="P:virion assembly"/>
    <property type="evidence" value="ECO:0007669"/>
    <property type="project" value="InterPro"/>
</dbReference>
<sequence length="546" mass="61284">MPARGCDEPRVSGSRAARLCRADPNASVVQNLPLMRHRARDAIRNDPWAKTAIARLVSNAIGTGIQAHPRHPDADVRRAQKQLWDDSSSELDPNGDHDLYGLQTLAARAFFSDGEVLVRRRLRPPNAGLAVPMQIQLFEGDMLPVTKNEPIPGGEIINGVEFNEDGERVAYHLLRRHPGEYNRFAGDAVQTVRVPADEIAHVFHALRPGQVRGVPELSTVLLRLHSLDNFDDAVLFRQEVSNLFAGFIVEPQAEVGPLGDPVSGAPIDFDVDGFSPVVSLEPGAMQELAPGEDVRFATPPGAGADYAPFMRQQLMAAAASVGMPYEVLTGDLRDVSDRVLRVLLNEFRRSIEQLQQNVFIHQFCRRIWCWWVDACAAREHIRRAARLGRMHRAIRPGTHAVLSRSAVLRDGRVWRRVSVCRVREDGRETAFDQGTCDRKPERPSRHSARIRWIPYRNRADSVHGRRRQGCREKRADYLQLGRRGAAGWALLIAGHRVERRDGQLLKNSNCKRVRAPIIVAFTRRLTIVDPLAETRLRGLREDAAIR</sequence>
<proteinExistence type="predicted"/>
<name>A0A6P2LTT1_9BURK</name>
<evidence type="ECO:0000313" key="1">
    <source>
        <dbReference type="EMBL" id="VWB75529.1"/>
    </source>
</evidence>
<gene>
    <name evidence="1" type="ORF">BDI24065_03589</name>
</gene>